<reference evidence="1" key="1">
    <citation type="submission" date="2024-02" db="EMBL/GenBank/DDBJ databases">
        <title>Metagenome Assembled Genome of Zalaria obscura JY119.</title>
        <authorList>
            <person name="Vighnesh L."/>
            <person name="Jagadeeshwari U."/>
            <person name="Venkata Ramana C."/>
            <person name="Sasikala C."/>
        </authorList>
    </citation>
    <scope>NUCLEOTIDE SEQUENCE</scope>
    <source>
        <strain evidence="1">JY119</strain>
    </source>
</reference>
<gene>
    <name evidence="1" type="primary">tlg2</name>
    <name evidence="1" type="ORF">M8818_005784</name>
</gene>
<accession>A0ACC3S9N5</accession>
<dbReference type="Proteomes" id="UP001320706">
    <property type="component" value="Unassembled WGS sequence"/>
</dbReference>
<evidence type="ECO:0000313" key="1">
    <source>
        <dbReference type="EMBL" id="KAK8202257.1"/>
    </source>
</evidence>
<organism evidence="1 2">
    <name type="scientific">Zalaria obscura</name>
    <dbReference type="NCBI Taxonomy" id="2024903"/>
    <lineage>
        <taxon>Eukaryota</taxon>
        <taxon>Fungi</taxon>
        <taxon>Dikarya</taxon>
        <taxon>Ascomycota</taxon>
        <taxon>Pezizomycotina</taxon>
        <taxon>Dothideomycetes</taxon>
        <taxon>Dothideomycetidae</taxon>
        <taxon>Dothideales</taxon>
        <taxon>Zalariaceae</taxon>
        <taxon>Zalaria</taxon>
    </lineage>
</organism>
<evidence type="ECO:0000313" key="2">
    <source>
        <dbReference type="Proteomes" id="UP001320706"/>
    </source>
</evidence>
<sequence>MPLEAISDHFRSFISYRQSYSHHPNKRTKFSGPSSNAFTDNDEERRGLMSAGAFDGDNGDAVIEMDLLPPRWLDIQDEVSERLTEITKAMKRLEQLHQKHVLPGFDDEAVKKKEEREIESMTQDITRGFTSCQKSIRRIDAMVKEAQQSGGISRGEETMATNLKISLATRVGEVSTLFRKKQSAYLKKLRALGGIPSPLDRSSTPIQNPYTDPSLMDSELDRSSAQSTLLQTKQKQRQTGLHDASIAQREREIEDIAQGIIDLSNIFQELQTMIIDQGSMLDRIDYNVERMATDVKEADKELKVATGYQKKTTKRKLILLLVLLVVGMFILLLVKPKNRGAAAAPVQPVQPVEPVVPVPPRLRRSDEWPAPKIDWRRRRRRGVEQLSWLDPLE</sequence>
<protein>
    <submittedName>
        <fullName evidence="1">t-SNARE affecting a late Golgi compartment protein 2</fullName>
    </submittedName>
</protein>
<proteinExistence type="predicted"/>
<dbReference type="EMBL" id="JAMKPW020000033">
    <property type="protein sequence ID" value="KAK8202257.1"/>
    <property type="molecule type" value="Genomic_DNA"/>
</dbReference>
<keyword evidence="2" id="KW-1185">Reference proteome</keyword>
<comment type="caution">
    <text evidence="1">The sequence shown here is derived from an EMBL/GenBank/DDBJ whole genome shotgun (WGS) entry which is preliminary data.</text>
</comment>
<name>A0ACC3S9N5_9PEZI</name>